<name>A0ABU5HZ18_9HYPH</name>
<dbReference type="RefSeq" id="WP_322185739.1">
    <property type="nucleotide sequence ID" value="NZ_JAXLPB010000001.1"/>
</dbReference>
<reference evidence="2 3" key="1">
    <citation type="submission" date="2023-12" db="EMBL/GenBank/DDBJ databases">
        <title>Description of Novel Strain Fulvimarina sp. 2208YS6-2-32 isolated from Uroteuthis (Photololigo) edulis.</title>
        <authorList>
            <person name="Park J.-S."/>
        </authorList>
    </citation>
    <scope>NUCLEOTIDE SEQUENCE [LARGE SCALE GENOMIC DNA]</scope>
    <source>
        <strain evidence="2 3">2208YS6-2-32</strain>
    </source>
</reference>
<dbReference type="EMBL" id="JAXLPB010000001">
    <property type="protein sequence ID" value="MDY8108290.1"/>
    <property type="molecule type" value="Genomic_DNA"/>
</dbReference>
<evidence type="ECO:0000313" key="3">
    <source>
        <dbReference type="Proteomes" id="UP001294412"/>
    </source>
</evidence>
<evidence type="ECO:0000256" key="1">
    <source>
        <dbReference type="SAM" id="MobiDB-lite"/>
    </source>
</evidence>
<comment type="caution">
    <text evidence="2">The sequence shown here is derived from an EMBL/GenBank/DDBJ whole genome shotgun (WGS) entry which is preliminary data.</text>
</comment>
<gene>
    <name evidence="2" type="ORF">U0C82_03885</name>
</gene>
<proteinExistence type="predicted"/>
<dbReference type="Proteomes" id="UP001294412">
    <property type="component" value="Unassembled WGS sequence"/>
</dbReference>
<keyword evidence="3" id="KW-1185">Reference proteome</keyword>
<accession>A0ABU5HZ18</accession>
<evidence type="ECO:0000313" key="2">
    <source>
        <dbReference type="EMBL" id="MDY8108290.1"/>
    </source>
</evidence>
<feature type="region of interest" description="Disordered" evidence="1">
    <location>
        <begin position="1"/>
        <end position="32"/>
    </location>
</feature>
<dbReference type="InterPro" id="IPR008822">
    <property type="entry name" value="Endonuclease_RusA-like"/>
</dbReference>
<sequence length="181" mass="19163">MIVDTNNSELPAVVRRPTTGGGASQSSPFPPVSFIIPTPPSVNKLFRNVKGRGRVKTSKYDDWRREAVAAIRRQKVGTMPGNVIINIGVERMSDSADLDNRIKPAFDAIVTAGTITDDSRVIAFSAAWLPMAGANCHVEIRTAAPGATDATLHVAANGASASWILPAPFEQGDDDHGDSAV</sequence>
<protein>
    <submittedName>
        <fullName evidence="2">RusA family crossover junction endodeoxyribonuclease</fullName>
    </submittedName>
</protein>
<dbReference type="InterPro" id="IPR036614">
    <property type="entry name" value="RusA-like_sf"/>
</dbReference>
<organism evidence="2 3">
    <name type="scientific">Fulvimarina uroteuthidis</name>
    <dbReference type="NCBI Taxonomy" id="3098149"/>
    <lineage>
        <taxon>Bacteria</taxon>
        <taxon>Pseudomonadati</taxon>
        <taxon>Pseudomonadota</taxon>
        <taxon>Alphaproteobacteria</taxon>
        <taxon>Hyphomicrobiales</taxon>
        <taxon>Aurantimonadaceae</taxon>
        <taxon>Fulvimarina</taxon>
    </lineage>
</organism>
<dbReference type="Pfam" id="PF05866">
    <property type="entry name" value="RusA"/>
    <property type="match status" value="1"/>
</dbReference>
<dbReference type="Gene3D" id="3.30.1330.70">
    <property type="entry name" value="Holliday junction resolvase RusA"/>
    <property type="match status" value="1"/>
</dbReference>
<dbReference type="SUPFAM" id="SSF103084">
    <property type="entry name" value="Holliday junction resolvase RusA"/>
    <property type="match status" value="1"/>
</dbReference>